<reference evidence="2 3" key="1">
    <citation type="submission" date="2016-12" db="EMBL/GenBank/DDBJ databases">
        <authorList>
            <person name="Song W.-J."/>
            <person name="Kurnit D.M."/>
        </authorList>
    </citation>
    <scope>NUCLEOTIDE SEQUENCE [LARGE SCALE GENOMIC DNA]</scope>
    <source>
        <strain evidence="2 3">175</strain>
    </source>
</reference>
<protein>
    <recommendedName>
        <fullName evidence="1">DUF2726 domain-containing protein</fullName>
    </recommendedName>
</protein>
<gene>
    <name evidence="2" type="ORF">SAMN02949497_3658</name>
</gene>
<dbReference type="RefSeq" id="WP_085215166.1">
    <property type="nucleotide sequence ID" value="NZ_FXAM01000001.1"/>
</dbReference>
<proteinExistence type="predicted"/>
<evidence type="ECO:0000259" key="1">
    <source>
        <dbReference type="Pfam" id="PF10881"/>
    </source>
</evidence>
<accession>A0A1Y6D0Z9</accession>
<dbReference type="AlphaFoldDB" id="A0A1Y6D0Z9"/>
<feature type="domain" description="DUF2726" evidence="1">
    <location>
        <begin position="39"/>
        <end position="158"/>
    </location>
</feature>
<evidence type="ECO:0000313" key="2">
    <source>
        <dbReference type="EMBL" id="SMF96266.1"/>
    </source>
</evidence>
<dbReference type="EMBL" id="FXAM01000001">
    <property type="protein sequence ID" value="SMF96266.1"/>
    <property type="molecule type" value="Genomic_DNA"/>
</dbReference>
<keyword evidence="3" id="KW-1185">Reference proteome</keyword>
<organism evidence="2 3">
    <name type="scientific">Methylomagnum ishizawai</name>
    <dbReference type="NCBI Taxonomy" id="1760988"/>
    <lineage>
        <taxon>Bacteria</taxon>
        <taxon>Pseudomonadati</taxon>
        <taxon>Pseudomonadota</taxon>
        <taxon>Gammaproteobacteria</taxon>
        <taxon>Methylococcales</taxon>
        <taxon>Methylococcaceae</taxon>
        <taxon>Methylomagnum</taxon>
    </lineage>
</organism>
<evidence type="ECO:0000313" key="3">
    <source>
        <dbReference type="Proteomes" id="UP000192923"/>
    </source>
</evidence>
<dbReference type="Pfam" id="PF10881">
    <property type="entry name" value="DUF2726"/>
    <property type="match status" value="1"/>
</dbReference>
<dbReference type="STRING" id="1760988.SAMN02949497_3658"/>
<dbReference type="OrthoDB" id="5782056at2"/>
<sequence length="186" mass="20305">MNWLIIGGIVLAVSVFFAVRALSGGGKPQRTGYQRRDFLFSAEERLFHASLKQAVGGDYEVFGPIRVGDVVSPRGTPPRQDGPREFEDIRDGRFAFVLCDPADLAIACAVRLRERGPAGQPAGSDPLKTICHAAGLPLVGFEAGPVYDEHEIRETIAQAVRKEPLYVTESTGRKEPRISCLDNLDL</sequence>
<dbReference type="InterPro" id="IPR024402">
    <property type="entry name" value="DUF2726"/>
</dbReference>
<name>A0A1Y6D0Z9_9GAMM</name>
<dbReference type="Proteomes" id="UP000192923">
    <property type="component" value="Unassembled WGS sequence"/>
</dbReference>